<reference evidence="2" key="1">
    <citation type="journal article" date="2020" name="Phytopathology">
        <title>Genome Sequence Resources of Colletotrichum truncatum, C. plurivorum, C. musicola, and C. sojae: Four Species Pathogenic to Soybean (Glycine max).</title>
        <authorList>
            <person name="Rogerio F."/>
            <person name="Boufleur T.R."/>
            <person name="Ciampi-Guillardi M."/>
            <person name="Sukno S.A."/>
            <person name="Thon M.R."/>
            <person name="Massola Junior N.S."/>
            <person name="Baroncelli R."/>
        </authorList>
    </citation>
    <scope>NUCLEOTIDE SEQUENCE</scope>
    <source>
        <strain evidence="2">LFN0074</strain>
    </source>
</reference>
<gene>
    <name evidence="2" type="ORF">CMUS01_16315</name>
</gene>
<dbReference type="Proteomes" id="UP000639643">
    <property type="component" value="Unassembled WGS sequence"/>
</dbReference>
<feature type="compositionally biased region" description="Polar residues" evidence="1">
    <location>
        <begin position="52"/>
        <end position="63"/>
    </location>
</feature>
<evidence type="ECO:0000313" key="3">
    <source>
        <dbReference type="Proteomes" id="UP000639643"/>
    </source>
</evidence>
<evidence type="ECO:0000256" key="1">
    <source>
        <dbReference type="SAM" id="MobiDB-lite"/>
    </source>
</evidence>
<accession>A0A8H6IPT2</accession>
<organism evidence="2 3">
    <name type="scientific">Colletotrichum musicola</name>
    <dbReference type="NCBI Taxonomy" id="2175873"/>
    <lineage>
        <taxon>Eukaryota</taxon>
        <taxon>Fungi</taxon>
        <taxon>Dikarya</taxon>
        <taxon>Ascomycota</taxon>
        <taxon>Pezizomycotina</taxon>
        <taxon>Sordariomycetes</taxon>
        <taxon>Hypocreomycetidae</taxon>
        <taxon>Glomerellales</taxon>
        <taxon>Glomerellaceae</taxon>
        <taxon>Colletotrichum</taxon>
        <taxon>Colletotrichum orchidearum species complex</taxon>
    </lineage>
</organism>
<feature type="non-terminal residue" evidence="2">
    <location>
        <position position="1"/>
    </location>
</feature>
<dbReference type="AlphaFoldDB" id="A0A8H6IPT2"/>
<feature type="region of interest" description="Disordered" evidence="1">
    <location>
        <begin position="43"/>
        <end position="70"/>
    </location>
</feature>
<protein>
    <submittedName>
        <fullName evidence="2">Uncharacterized protein</fullName>
    </submittedName>
</protein>
<sequence>KVREAQAERALFRPPPDATIASFVSLCCSGTLHSATTPPWTFQAQKRDRSPRVSSSCTQTEAQQGRGRGHAELLDTRGEIGTHIGLYVDVLLHSDGVEYLRRADFDWDIGILQRTLIQNPDVQPDFGSIPSMSHHAKAGANFKVYAAGKVVRVAEATAITIIPAAAVSPSYPASALIRTRSWI</sequence>
<evidence type="ECO:0000313" key="2">
    <source>
        <dbReference type="EMBL" id="KAF6789682.1"/>
    </source>
</evidence>
<proteinExistence type="predicted"/>
<keyword evidence="3" id="KW-1185">Reference proteome</keyword>
<comment type="caution">
    <text evidence="2">The sequence shown here is derived from an EMBL/GenBank/DDBJ whole genome shotgun (WGS) entry which is preliminary data.</text>
</comment>
<dbReference type="EMBL" id="WIGM01001758">
    <property type="protein sequence ID" value="KAF6789682.1"/>
    <property type="molecule type" value="Genomic_DNA"/>
</dbReference>
<name>A0A8H6IPT2_9PEZI</name>